<dbReference type="Proteomes" id="UP000325811">
    <property type="component" value="Chromosome I"/>
</dbReference>
<dbReference type="Pfam" id="PF13589">
    <property type="entry name" value="HATPase_c_3"/>
    <property type="match status" value="1"/>
</dbReference>
<name>A0A5Q4Z1S7_9BURK</name>
<protein>
    <recommendedName>
        <fullName evidence="3">ATP-binding protein</fullName>
    </recommendedName>
</protein>
<proteinExistence type="predicted"/>
<dbReference type="AlphaFoldDB" id="A0A5Q4Z1S7"/>
<dbReference type="SUPFAM" id="SSF55874">
    <property type="entry name" value="ATPase domain of HSP90 chaperone/DNA topoisomerase II/histidine kinase"/>
    <property type="match status" value="1"/>
</dbReference>
<dbReference type="InterPro" id="IPR036890">
    <property type="entry name" value="HATPase_C_sf"/>
</dbReference>
<keyword evidence="2" id="KW-1185">Reference proteome</keyword>
<organism evidence="1 2">
    <name type="scientific">Paraburkholderia dioscoreae</name>
    <dbReference type="NCBI Taxonomy" id="2604047"/>
    <lineage>
        <taxon>Bacteria</taxon>
        <taxon>Pseudomonadati</taxon>
        <taxon>Pseudomonadota</taxon>
        <taxon>Betaproteobacteria</taxon>
        <taxon>Burkholderiales</taxon>
        <taxon>Burkholderiaceae</taxon>
        <taxon>Paraburkholderia</taxon>
    </lineage>
</organism>
<accession>A0A5Q4Z1S7</accession>
<dbReference type="EMBL" id="LR699553">
    <property type="protein sequence ID" value="VVD27582.1"/>
    <property type="molecule type" value="Genomic_DNA"/>
</dbReference>
<evidence type="ECO:0000313" key="2">
    <source>
        <dbReference type="Proteomes" id="UP000325811"/>
    </source>
</evidence>
<dbReference type="KEGG" id="pdio:PDMSB3_1120"/>
<evidence type="ECO:0000313" key="1">
    <source>
        <dbReference type="EMBL" id="VVD27582.1"/>
    </source>
</evidence>
<gene>
    <name evidence="1" type="ORF">PDMSB3_1120</name>
</gene>
<sequence>MVCLGSAESRSHRLFTGRNCKALLVYNMMQIQQTSDPVGNGHGEVVSECRLMISNQLSGRTKTVSGERMEQEPLFDERFLNNYAGAIVSDPPTAIVELVANCWDAYATEVRITLPSARNERHFRIEDNGNGMTRDEFEYIWRTWSYNRIAAQGKKSLPPQGTAGLPREVFGKNGKGRFASFCFASEYIVRSRKNGQEFVCRVGRTSTKPLVLDEISFTAQGVEGHGTIIEGVGDIPQLLFTDEKAREIIGSRFLANPAFKVSIDSKQISFNDIPTYLSQEEFNVEGLGTVRILHIDTKKADKTTKQHGIAWWVRGRAVGQCSWSPSDYERVLDGRTSEAKRYTFIVQADFLNDHDAVTEDWSGFDEDNLAWLRTREAVQDRIRNIIHEASRSEREATKSAVIERVGNAINALSPVSKDRVSSFIEEVVETCPNFGENELVQLTTILTKLEKSKSRYGLLDVLQKCDPSDYDSLHEILTEWSVSMAKLVLDEIQNRLKLIAELRIKLKTVGIDEVHELQPLFERGLWMFGAQFESIDFTSNVGMTQVIKTIFKDTTGKGSRNRPDFVALPDASVGFYARPSYDENHDEDGVDQLVIIDLKTTGLPLGSKEKDQVWKYVKELRALGYIKKFTRVDGFVLGDKIEDGENEPIKHGEEVKIYPMLYDTILVRAEKRLLNLHSRVKDAPFLITQQEQLKKFMEPLTVLQMDLVVDTNE</sequence>
<evidence type="ECO:0008006" key="3">
    <source>
        <dbReference type="Google" id="ProtNLM"/>
    </source>
</evidence>
<dbReference type="Gene3D" id="3.30.565.10">
    <property type="entry name" value="Histidine kinase-like ATPase, C-terminal domain"/>
    <property type="match status" value="1"/>
</dbReference>
<reference evidence="1 2" key="1">
    <citation type="submission" date="2019-08" db="EMBL/GenBank/DDBJ databases">
        <authorList>
            <person name="Herpell B J."/>
        </authorList>
    </citation>
    <scope>NUCLEOTIDE SEQUENCE [LARGE SCALE GENOMIC DNA]</scope>
    <source>
        <strain evidence="2">Msb3</strain>
    </source>
</reference>